<evidence type="ECO:0000313" key="2">
    <source>
        <dbReference type="EMBL" id="KAJ3175860.1"/>
    </source>
</evidence>
<name>A0AAD5XR04_9FUNG</name>
<dbReference type="EMBL" id="JADGJQ010000047">
    <property type="protein sequence ID" value="KAJ3175860.1"/>
    <property type="molecule type" value="Genomic_DNA"/>
</dbReference>
<keyword evidence="1" id="KW-0732">Signal</keyword>
<accession>A0AAD5XR04</accession>
<reference evidence="2" key="1">
    <citation type="submission" date="2020-05" db="EMBL/GenBank/DDBJ databases">
        <title>Phylogenomic resolution of chytrid fungi.</title>
        <authorList>
            <person name="Stajich J.E."/>
            <person name="Amses K."/>
            <person name="Simmons R."/>
            <person name="Seto K."/>
            <person name="Myers J."/>
            <person name="Bonds A."/>
            <person name="Quandt C.A."/>
            <person name="Barry K."/>
            <person name="Liu P."/>
            <person name="Grigoriev I."/>
            <person name="Longcore J.E."/>
            <person name="James T.Y."/>
        </authorList>
    </citation>
    <scope>NUCLEOTIDE SEQUENCE</scope>
    <source>
        <strain evidence="2">JEL0379</strain>
    </source>
</reference>
<dbReference type="AlphaFoldDB" id="A0AAD5XR04"/>
<organism evidence="2 3">
    <name type="scientific">Geranomyces variabilis</name>
    <dbReference type="NCBI Taxonomy" id="109894"/>
    <lineage>
        <taxon>Eukaryota</taxon>
        <taxon>Fungi</taxon>
        <taxon>Fungi incertae sedis</taxon>
        <taxon>Chytridiomycota</taxon>
        <taxon>Chytridiomycota incertae sedis</taxon>
        <taxon>Chytridiomycetes</taxon>
        <taxon>Spizellomycetales</taxon>
        <taxon>Powellomycetaceae</taxon>
        <taxon>Geranomyces</taxon>
    </lineage>
</organism>
<evidence type="ECO:0000256" key="1">
    <source>
        <dbReference type="SAM" id="SignalP"/>
    </source>
</evidence>
<comment type="caution">
    <text evidence="2">The sequence shown here is derived from an EMBL/GenBank/DDBJ whole genome shotgun (WGS) entry which is preliminary data.</text>
</comment>
<sequence length="234" mass="25892">MTRNPVFLLTALLATVAPLVSALPMSSSSAVAARDVPGDVPTYVQICPPPTEADFNGTWLDLEFGQNADIILKNTAQAYNMLVLPIVHNCAHLETNASSALTEFYSDYFFAETTIYSAPDDPTSIQEQSNLRDLVCTALEKVQAVIVEITEAQHTPLGVCRDSPPTPHVPTQIVNVNCNLYPAYQPKDRPFFYTEFDSIEDPDVTYLAVGFGCRGDLVARMERRAVRVEKRDKY</sequence>
<evidence type="ECO:0000313" key="3">
    <source>
        <dbReference type="Proteomes" id="UP001212152"/>
    </source>
</evidence>
<dbReference type="Proteomes" id="UP001212152">
    <property type="component" value="Unassembled WGS sequence"/>
</dbReference>
<feature type="chain" id="PRO_5041934419" evidence="1">
    <location>
        <begin position="23"/>
        <end position="234"/>
    </location>
</feature>
<proteinExistence type="predicted"/>
<keyword evidence="3" id="KW-1185">Reference proteome</keyword>
<protein>
    <submittedName>
        <fullName evidence="2">Uncharacterized protein</fullName>
    </submittedName>
</protein>
<gene>
    <name evidence="2" type="ORF">HDU87_005688</name>
</gene>
<feature type="signal peptide" evidence="1">
    <location>
        <begin position="1"/>
        <end position="22"/>
    </location>
</feature>